<gene>
    <name evidence="2" type="ORF">V5E97_32110</name>
</gene>
<name>A0AAU7CD28_9BACT</name>
<evidence type="ECO:0000256" key="1">
    <source>
        <dbReference type="SAM" id="MobiDB-lite"/>
    </source>
</evidence>
<protein>
    <submittedName>
        <fullName evidence="2">Uncharacterized protein</fullName>
    </submittedName>
</protein>
<organism evidence="2">
    <name type="scientific">Singulisphaera sp. Ch08</name>
    <dbReference type="NCBI Taxonomy" id="3120278"/>
    <lineage>
        <taxon>Bacteria</taxon>
        <taxon>Pseudomonadati</taxon>
        <taxon>Planctomycetota</taxon>
        <taxon>Planctomycetia</taxon>
        <taxon>Isosphaerales</taxon>
        <taxon>Isosphaeraceae</taxon>
        <taxon>Singulisphaera</taxon>
    </lineage>
</organism>
<feature type="region of interest" description="Disordered" evidence="1">
    <location>
        <begin position="124"/>
        <end position="145"/>
    </location>
</feature>
<proteinExistence type="predicted"/>
<dbReference type="AlphaFoldDB" id="A0AAU7CD28"/>
<dbReference type="RefSeq" id="WP_406695660.1">
    <property type="nucleotide sequence ID" value="NZ_CP155447.1"/>
</dbReference>
<dbReference type="EMBL" id="CP155447">
    <property type="protein sequence ID" value="XBH02919.1"/>
    <property type="molecule type" value="Genomic_DNA"/>
</dbReference>
<evidence type="ECO:0000313" key="2">
    <source>
        <dbReference type="EMBL" id="XBH02919.1"/>
    </source>
</evidence>
<reference evidence="2" key="1">
    <citation type="submission" date="2024-05" db="EMBL/GenBank/DDBJ databases">
        <title>Planctomycetes of the genus Singulisphaera possess chitinolytic capabilities.</title>
        <authorList>
            <person name="Ivanova A."/>
        </authorList>
    </citation>
    <scope>NUCLEOTIDE SEQUENCE</scope>
    <source>
        <strain evidence="2">Ch08T</strain>
    </source>
</reference>
<accession>A0AAU7CD28</accession>
<sequence>MESNDEPLQSELEPAAFERPLPSGRTLVVRVGAEGEELEVRDRGGALELSISLTEAGPMVRIRAARIALESPETISLQCRRFEVDATEAVQLQSGGEVRIGAREMRVRTEADVHLDGAMIRLNCDPPPGLPKDVSGPALEPSPEV</sequence>